<evidence type="ECO:0000313" key="2">
    <source>
        <dbReference type="EMBL" id="MFH4980620.1"/>
    </source>
</evidence>
<dbReference type="PANTHER" id="PTHR45653">
    <property type="entry name" value="DEDICATOR OF CYTOKINESIS"/>
    <property type="match status" value="1"/>
</dbReference>
<dbReference type="Pfam" id="PF16172">
    <property type="entry name" value="DOCK_N"/>
    <property type="match status" value="1"/>
</dbReference>
<keyword evidence="3" id="KW-1185">Reference proteome</keyword>
<feature type="domain" description="Dedicator of cytokinesis N-terminal" evidence="1">
    <location>
        <begin position="72"/>
        <end position="293"/>
    </location>
</feature>
<accession>A0ABD6EM51</accession>
<gene>
    <name evidence="2" type="ORF">AB6A40_007329</name>
</gene>
<dbReference type="PANTHER" id="PTHR45653:SF10">
    <property type="entry name" value="MYOBLAST CITY, ISOFORM B"/>
    <property type="match status" value="1"/>
</dbReference>
<protein>
    <recommendedName>
        <fullName evidence="1">Dedicator of cytokinesis N-terminal domain-containing protein</fullName>
    </recommendedName>
</protein>
<dbReference type="Gene3D" id="1.20.1270.350">
    <property type="entry name" value="Dedicator of cytokinesis N-terminal subdomain"/>
    <property type="match status" value="1"/>
</dbReference>
<evidence type="ECO:0000313" key="3">
    <source>
        <dbReference type="Proteomes" id="UP001608902"/>
    </source>
</evidence>
<dbReference type="EMBL" id="JBGFUD010005818">
    <property type="protein sequence ID" value="MFH4980620.1"/>
    <property type="molecule type" value="Genomic_DNA"/>
</dbReference>
<organism evidence="2 3">
    <name type="scientific">Gnathostoma spinigerum</name>
    <dbReference type="NCBI Taxonomy" id="75299"/>
    <lineage>
        <taxon>Eukaryota</taxon>
        <taxon>Metazoa</taxon>
        <taxon>Ecdysozoa</taxon>
        <taxon>Nematoda</taxon>
        <taxon>Chromadorea</taxon>
        <taxon>Rhabditida</taxon>
        <taxon>Spirurina</taxon>
        <taxon>Gnathostomatomorpha</taxon>
        <taxon>Gnathostomatoidea</taxon>
        <taxon>Gnathostomatidae</taxon>
        <taxon>Gnathostoma</taxon>
    </lineage>
</organism>
<dbReference type="InterPro" id="IPR026791">
    <property type="entry name" value="DOCK"/>
</dbReference>
<sequence length="379" mass="42307">MVAYAIAVCSISPSSFSQSDALEYTILQLHIGEHVEVHATSQGWCYGCTESDLFHYGIFPQACIVPICKPSSTCTEEVHALVAEMTEVLDEWWISIKDIYGKQARMDSQDEILSYIEDLMTMRKKFLSGNVPVEELREMRLELSKKIDLGNHWLGLDMIIRNEIGEPIDIDGISVIRAYREHKTAASRIARDSKPSDASVVNAFSLLVHAQSATLDCRCECEFSISLYDVTDQRFISETFVFDWSHGSLTNRNSKALFNDLGASEYPSSSPLKRDHHIVMCIRVARVAPIDAPSATVRKQSDLGPPQTWSRQPYAAAVLDLTSCIRNSPGPQEFIVHLNREDSLEQILAKFNPSRPSIQPKLVIGDANSSCTGPYSENS</sequence>
<dbReference type="InterPro" id="IPR042455">
    <property type="entry name" value="DOCK_N_sub1"/>
</dbReference>
<evidence type="ECO:0000259" key="1">
    <source>
        <dbReference type="Pfam" id="PF16172"/>
    </source>
</evidence>
<reference evidence="2 3" key="1">
    <citation type="submission" date="2024-08" db="EMBL/GenBank/DDBJ databases">
        <title>Gnathostoma spinigerum genome.</title>
        <authorList>
            <person name="Gonzalez-Bertolin B."/>
            <person name="Monzon S."/>
            <person name="Zaballos A."/>
            <person name="Jimenez P."/>
            <person name="Dekumyoy P."/>
            <person name="Varona S."/>
            <person name="Cuesta I."/>
            <person name="Sumanam S."/>
            <person name="Adisakwattana P."/>
            <person name="Gasser R.B."/>
            <person name="Hernandez-Gonzalez A."/>
            <person name="Young N.D."/>
            <person name="Perteguer M.J."/>
        </authorList>
    </citation>
    <scope>NUCLEOTIDE SEQUENCE [LARGE SCALE GENOMIC DNA]</scope>
    <source>
        <strain evidence="2">AL3</strain>
        <tissue evidence="2">Liver</tissue>
    </source>
</reference>
<name>A0ABD6EM51_9BILA</name>
<proteinExistence type="predicted"/>
<dbReference type="AlphaFoldDB" id="A0ABD6EM51"/>
<dbReference type="InterPro" id="IPR032376">
    <property type="entry name" value="DOCK_N"/>
</dbReference>
<comment type="caution">
    <text evidence="2">The sequence shown here is derived from an EMBL/GenBank/DDBJ whole genome shotgun (WGS) entry which is preliminary data.</text>
</comment>
<dbReference type="Proteomes" id="UP001608902">
    <property type="component" value="Unassembled WGS sequence"/>
</dbReference>